<dbReference type="EMBL" id="GBRH01164550">
    <property type="protein sequence ID" value="JAE33346.1"/>
    <property type="molecule type" value="Transcribed_RNA"/>
</dbReference>
<protein>
    <submittedName>
        <fullName evidence="1">Uncharacterized protein</fullName>
    </submittedName>
</protein>
<evidence type="ECO:0000313" key="1">
    <source>
        <dbReference type="EMBL" id="JAE33346.1"/>
    </source>
</evidence>
<accession>A0A0A9HER4</accession>
<reference evidence="1" key="1">
    <citation type="submission" date="2014-09" db="EMBL/GenBank/DDBJ databases">
        <authorList>
            <person name="Magalhaes I.L.F."/>
            <person name="Oliveira U."/>
            <person name="Santos F.R."/>
            <person name="Vidigal T.H.D.A."/>
            <person name="Brescovit A.D."/>
            <person name="Santos A.J."/>
        </authorList>
    </citation>
    <scope>NUCLEOTIDE SEQUENCE</scope>
    <source>
        <tissue evidence="1">Shoot tissue taken approximately 20 cm above the soil surface</tissue>
    </source>
</reference>
<sequence length="43" mass="4828">MLCNMSGRGDDVPIRTTKQLLLLVHRTTQTGCSQRGHEKESKT</sequence>
<name>A0A0A9HER4_ARUDO</name>
<organism evidence="1">
    <name type="scientific">Arundo donax</name>
    <name type="common">Giant reed</name>
    <name type="synonym">Donax arundinaceus</name>
    <dbReference type="NCBI Taxonomy" id="35708"/>
    <lineage>
        <taxon>Eukaryota</taxon>
        <taxon>Viridiplantae</taxon>
        <taxon>Streptophyta</taxon>
        <taxon>Embryophyta</taxon>
        <taxon>Tracheophyta</taxon>
        <taxon>Spermatophyta</taxon>
        <taxon>Magnoliopsida</taxon>
        <taxon>Liliopsida</taxon>
        <taxon>Poales</taxon>
        <taxon>Poaceae</taxon>
        <taxon>PACMAD clade</taxon>
        <taxon>Arundinoideae</taxon>
        <taxon>Arundineae</taxon>
        <taxon>Arundo</taxon>
    </lineage>
</organism>
<proteinExistence type="predicted"/>
<dbReference type="AlphaFoldDB" id="A0A0A9HER4"/>
<reference evidence="1" key="2">
    <citation type="journal article" date="2015" name="Data Brief">
        <title>Shoot transcriptome of the giant reed, Arundo donax.</title>
        <authorList>
            <person name="Barrero R.A."/>
            <person name="Guerrero F.D."/>
            <person name="Moolhuijzen P."/>
            <person name="Goolsby J.A."/>
            <person name="Tidwell J."/>
            <person name="Bellgard S.E."/>
            <person name="Bellgard M.I."/>
        </authorList>
    </citation>
    <scope>NUCLEOTIDE SEQUENCE</scope>
    <source>
        <tissue evidence="1">Shoot tissue taken approximately 20 cm above the soil surface</tissue>
    </source>
</reference>